<evidence type="ECO:0000313" key="22">
    <source>
        <dbReference type="EMBL" id="BDU68087.1"/>
    </source>
</evidence>
<keyword evidence="14 19" id="KW-1133">Transmembrane helix</keyword>
<proteinExistence type="inferred from homology"/>
<evidence type="ECO:0000256" key="17">
    <source>
        <dbReference type="ARBA" id="ARBA00023316"/>
    </source>
</evidence>
<keyword evidence="13" id="KW-0573">Peptidoglycan synthesis</keyword>
<dbReference type="InterPro" id="IPR001460">
    <property type="entry name" value="PCN-bd_Tpept"/>
</dbReference>
<dbReference type="Gene3D" id="3.90.1310.10">
    <property type="entry name" value="Penicillin-binding protein 2a (Domain 2)"/>
    <property type="match status" value="1"/>
</dbReference>
<feature type="domain" description="Penicillin-binding protein transpeptidase" evidence="20">
    <location>
        <begin position="258"/>
        <end position="597"/>
    </location>
</feature>
<dbReference type="Gene3D" id="3.40.710.10">
    <property type="entry name" value="DD-peptidase/beta-lactamase superfamily"/>
    <property type="match status" value="1"/>
</dbReference>
<evidence type="ECO:0000256" key="18">
    <source>
        <dbReference type="RuleBase" id="RU361140"/>
    </source>
</evidence>
<evidence type="ECO:0000256" key="1">
    <source>
        <dbReference type="ARBA" id="ARBA00004167"/>
    </source>
</evidence>
<evidence type="ECO:0000256" key="3">
    <source>
        <dbReference type="ARBA" id="ARBA00007898"/>
    </source>
</evidence>
<evidence type="ECO:0000256" key="6">
    <source>
        <dbReference type="ARBA" id="ARBA00022519"/>
    </source>
</evidence>
<protein>
    <recommendedName>
        <fullName evidence="4 18">Beta-lactamase</fullName>
        <ecNumber evidence="4 18">3.5.2.6</ecNumber>
    </recommendedName>
</protein>
<keyword evidence="17" id="KW-0961">Cell wall biogenesis/degradation</keyword>
<comment type="catalytic activity">
    <reaction evidence="18">
        <text>a beta-lactam + H2O = a substituted beta-amino acid</text>
        <dbReference type="Rhea" id="RHEA:20401"/>
        <dbReference type="ChEBI" id="CHEBI:15377"/>
        <dbReference type="ChEBI" id="CHEBI:35627"/>
        <dbReference type="ChEBI" id="CHEBI:140347"/>
        <dbReference type="EC" id="3.5.2.6"/>
    </reaction>
</comment>
<evidence type="ECO:0000256" key="9">
    <source>
        <dbReference type="ARBA" id="ARBA00022692"/>
    </source>
</evidence>
<organism evidence="22 23">
    <name type="scientific">Geothrix oryzae</name>
    <dbReference type="NCBI Taxonomy" id="2927975"/>
    <lineage>
        <taxon>Bacteria</taxon>
        <taxon>Pseudomonadati</taxon>
        <taxon>Acidobacteriota</taxon>
        <taxon>Holophagae</taxon>
        <taxon>Holophagales</taxon>
        <taxon>Holophagaceae</taxon>
        <taxon>Geothrix</taxon>
    </lineage>
</organism>
<dbReference type="Pfam" id="PF03717">
    <property type="entry name" value="PBP_dimer"/>
    <property type="match status" value="1"/>
</dbReference>
<keyword evidence="10" id="KW-0732">Signal</keyword>
<evidence type="ECO:0000256" key="12">
    <source>
        <dbReference type="ARBA" id="ARBA00022960"/>
    </source>
</evidence>
<dbReference type="EMBL" id="AP027079">
    <property type="protein sequence ID" value="BDU68087.1"/>
    <property type="molecule type" value="Genomic_DNA"/>
</dbReference>
<dbReference type="SUPFAM" id="SSF56519">
    <property type="entry name" value="Penicillin binding protein dimerisation domain"/>
    <property type="match status" value="1"/>
</dbReference>
<evidence type="ECO:0000313" key="23">
    <source>
        <dbReference type="Proteomes" id="UP001242010"/>
    </source>
</evidence>
<keyword evidence="16 18" id="KW-0046">Antibiotic resistance</keyword>
<dbReference type="InterPro" id="IPR005311">
    <property type="entry name" value="PBP_dimer"/>
</dbReference>
<dbReference type="PANTHER" id="PTHR30627">
    <property type="entry name" value="PEPTIDOGLYCAN D,D-TRANSPEPTIDASE"/>
    <property type="match status" value="1"/>
</dbReference>
<dbReference type="PROSITE" id="PS00337">
    <property type="entry name" value="BETA_LACTAMASE_D"/>
    <property type="match status" value="1"/>
</dbReference>
<keyword evidence="7" id="KW-0121">Carboxypeptidase</keyword>
<dbReference type="InterPro" id="IPR017790">
    <property type="entry name" value="Penicillin-binding_protein_2"/>
</dbReference>
<dbReference type="InterPro" id="IPR050515">
    <property type="entry name" value="Beta-lactam/transpept"/>
</dbReference>
<evidence type="ECO:0000256" key="8">
    <source>
        <dbReference type="ARBA" id="ARBA00022670"/>
    </source>
</evidence>
<evidence type="ECO:0000256" key="7">
    <source>
        <dbReference type="ARBA" id="ARBA00022645"/>
    </source>
</evidence>
<evidence type="ECO:0000256" key="13">
    <source>
        <dbReference type="ARBA" id="ARBA00022984"/>
    </source>
</evidence>
<evidence type="ECO:0000256" key="11">
    <source>
        <dbReference type="ARBA" id="ARBA00022801"/>
    </source>
</evidence>
<evidence type="ECO:0000256" key="15">
    <source>
        <dbReference type="ARBA" id="ARBA00023136"/>
    </source>
</evidence>
<keyword evidence="9 19" id="KW-0812">Transmembrane</keyword>
<dbReference type="EC" id="3.5.2.6" evidence="4 18"/>
<dbReference type="Pfam" id="PF00905">
    <property type="entry name" value="Transpeptidase"/>
    <property type="match status" value="1"/>
</dbReference>
<sequence length="635" mass="69363">MDPRQRPTLDRRLGVFKALAWGLVALLVLIYAWLQLVRHGEFKQLALQQAVKVRPIAAPRGLVLDRNGHRLVDNRRALHLVVQREDLPARAEVVEALAQALELDPAALARKIQIYRTAGKGRPLVLKENLDEAGIALAERVRARFPFLSVEVAPRRVYLGDELAGHALGYVGEVDEELMKAKPGLFRLGETIGKEGFEASGNDRLKGVDGQKRILVDQLGMEVANFGQEDATAGRSLFLTLDAGLQKIMQDAYGEEAGAAVVLDLRDGGILAMYSSPSYDPNLFLNRLSQDMVDRYLNNPTRPMVNRAIQGIYAPGSTFKLLVALAALEKGIATPQTAVYCAGKKNYYGRDFRCDKPTGHGSLSMVQAIAQSCDVYFYELASRMDIDDIYATAEKYGLTERTGIDLPREKRTRIPSRAWKRKALPKDPKWYAGETISVGIGQGAVGVTPIGLARFYALLGTRGKLVTPHLFYGFRGDQTNALEPAAAPPFKDTPLDPKHWAVLDEGLREVVQGGTAGANPFIREIAKLIPFSGKTGTAQVATFVDKAHYARQAKKFKDHALFAGYAPADRPQIAFAVVVENAGFGSTAAAPIAAKLVKYWFMDRLSNPLPPPRGRMVDPFAPATTPAAPAVEGAE</sequence>
<feature type="domain" description="Penicillin-binding protein dimerisation" evidence="21">
    <location>
        <begin position="56"/>
        <end position="224"/>
    </location>
</feature>
<dbReference type="InterPro" id="IPR036138">
    <property type="entry name" value="PBP_dimer_sf"/>
</dbReference>
<evidence type="ECO:0000256" key="16">
    <source>
        <dbReference type="ARBA" id="ARBA00023251"/>
    </source>
</evidence>
<dbReference type="PANTHER" id="PTHR30627:SF2">
    <property type="entry name" value="PEPTIDOGLYCAN D,D-TRANSPEPTIDASE MRDA"/>
    <property type="match status" value="1"/>
</dbReference>
<keyword evidence="23" id="KW-1185">Reference proteome</keyword>
<evidence type="ECO:0000256" key="14">
    <source>
        <dbReference type="ARBA" id="ARBA00022989"/>
    </source>
</evidence>
<keyword evidence="5" id="KW-1003">Cell membrane</keyword>
<gene>
    <name evidence="22" type="primary">mrdA</name>
    <name evidence="22" type="ORF">GETHOR_01880</name>
</gene>
<dbReference type="SUPFAM" id="SSF56601">
    <property type="entry name" value="beta-lactamase/transpeptidase-like"/>
    <property type="match status" value="1"/>
</dbReference>
<dbReference type="Proteomes" id="UP001242010">
    <property type="component" value="Chromosome"/>
</dbReference>
<evidence type="ECO:0000259" key="21">
    <source>
        <dbReference type="Pfam" id="PF03717"/>
    </source>
</evidence>
<keyword evidence="6" id="KW-0997">Cell inner membrane</keyword>
<reference evidence="23" key="1">
    <citation type="journal article" date="2023" name="Int. J. Syst. Evol. Microbiol.">
        <title>Mesoterricola silvestris gen. nov., sp. nov., Mesoterricola sediminis sp. nov., Geothrix oryzae sp. nov., Geothrix edaphica sp. nov., Geothrix rubra sp. nov., and Geothrix limicola sp. nov., six novel members of Acidobacteriota isolated from soils.</title>
        <authorList>
            <person name="Itoh H."/>
            <person name="Sugisawa Y."/>
            <person name="Mise K."/>
            <person name="Xu Z."/>
            <person name="Kuniyasu M."/>
            <person name="Ushijima N."/>
            <person name="Kawano K."/>
            <person name="Kobayashi E."/>
            <person name="Shiratori Y."/>
            <person name="Masuda Y."/>
            <person name="Senoo K."/>
        </authorList>
    </citation>
    <scope>NUCLEOTIDE SEQUENCE [LARGE SCALE GENOMIC DNA]</scope>
    <source>
        <strain evidence="23">Red222</strain>
    </source>
</reference>
<name>A0ABN6UTK9_9BACT</name>
<keyword evidence="11 18" id="KW-0378">Hydrolase</keyword>
<evidence type="ECO:0000256" key="10">
    <source>
        <dbReference type="ARBA" id="ARBA00022729"/>
    </source>
</evidence>
<keyword evidence="12" id="KW-0133">Cell shape</keyword>
<dbReference type="InterPro" id="IPR002137">
    <property type="entry name" value="Beta-lactam_class-D_AS"/>
</dbReference>
<comment type="subcellular location">
    <subcellularLocation>
        <location evidence="2">Cell membrane</location>
    </subcellularLocation>
    <subcellularLocation>
        <location evidence="1">Membrane</location>
        <topology evidence="1">Single-pass membrane protein</topology>
    </subcellularLocation>
</comment>
<dbReference type="RefSeq" id="WP_286354713.1">
    <property type="nucleotide sequence ID" value="NZ_AP027079.1"/>
</dbReference>
<evidence type="ECO:0000259" key="20">
    <source>
        <dbReference type="Pfam" id="PF00905"/>
    </source>
</evidence>
<dbReference type="NCBIfam" id="TIGR03423">
    <property type="entry name" value="pbp2_mrdA"/>
    <property type="match status" value="1"/>
</dbReference>
<comment type="similarity">
    <text evidence="3 18">Belongs to the class-D beta-lactamase family.</text>
</comment>
<evidence type="ECO:0000256" key="4">
    <source>
        <dbReference type="ARBA" id="ARBA00012865"/>
    </source>
</evidence>
<dbReference type="InterPro" id="IPR012338">
    <property type="entry name" value="Beta-lactam/transpept-like"/>
</dbReference>
<keyword evidence="8" id="KW-0645">Protease</keyword>
<evidence type="ECO:0000256" key="5">
    <source>
        <dbReference type="ARBA" id="ARBA00022475"/>
    </source>
</evidence>
<accession>A0ABN6UTK9</accession>
<feature type="transmembrane region" description="Helical" evidence="19">
    <location>
        <begin position="12"/>
        <end position="34"/>
    </location>
</feature>
<keyword evidence="15 19" id="KW-0472">Membrane</keyword>
<evidence type="ECO:0000256" key="19">
    <source>
        <dbReference type="SAM" id="Phobius"/>
    </source>
</evidence>
<evidence type="ECO:0000256" key="2">
    <source>
        <dbReference type="ARBA" id="ARBA00004236"/>
    </source>
</evidence>